<dbReference type="Proteomes" id="UP001056201">
    <property type="component" value="Chromosome 1"/>
</dbReference>
<feature type="domain" description="HemY N-terminal" evidence="9">
    <location>
        <begin position="26"/>
        <end position="118"/>
    </location>
</feature>
<reference evidence="10" key="1">
    <citation type="submission" date="2022-05" db="EMBL/GenBank/DDBJ databases">
        <title>An RpoN-dependent PEP-CTERM gene is involved in floc formation of an Aquincola tertiaricarbonis strain.</title>
        <authorList>
            <person name="Qiu D."/>
            <person name="Xia M."/>
        </authorList>
    </citation>
    <scope>NUCLEOTIDE SEQUENCE</scope>
    <source>
        <strain evidence="10">RN12</strain>
    </source>
</reference>
<evidence type="ECO:0000256" key="2">
    <source>
        <dbReference type="ARBA" id="ARBA00004236"/>
    </source>
</evidence>
<keyword evidence="5 8" id="KW-1133">Transmembrane helix</keyword>
<evidence type="ECO:0000256" key="7">
    <source>
        <dbReference type="SAM" id="MobiDB-lite"/>
    </source>
</evidence>
<dbReference type="Pfam" id="PF07219">
    <property type="entry name" value="HemY_N"/>
    <property type="match status" value="1"/>
</dbReference>
<keyword evidence="4 8" id="KW-0812">Transmembrane</keyword>
<dbReference type="InterPro" id="IPR010817">
    <property type="entry name" value="HemY_N"/>
</dbReference>
<evidence type="ECO:0000313" key="11">
    <source>
        <dbReference type="Proteomes" id="UP001056201"/>
    </source>
</evidence>
<dbReference type="RefSeq" id="WP_250196190.1">
    <property type="nucleotide sequence ID" value="NZ_CP097635.1"/>
</dbReference>
<evidence type="ECO:0000256" key="8">
    <source>
        <dbReference type="SAM" id="Phobius"/>
    </source>
</evidence>
<comment type="subcellular location">
    <subcellularLocation>
        <location evidence="2">Cell membrane</location>
    </subcellularLocation>
    <subcellularLocation>
        <location evidence="1">Membrane</location>
        <topology evidence="1">Multi-pass membrane protein</topology>
    </subcellularLocation>
</comment>
<gene>
    <name evidence="10" type="ORF">MW290_05140</name>
</gene>
<evidence type="ECO:0000256" key="5">
    <source>
        <dbReference type="ARBA" id="ARBA00022989"/>
    </source>
</evidence>
<proteinExistence type="predicted"/>
<protein>
    <submittedName>
        <fullName evidence="10">Heme biosynthesis protein HemY</fullName>
    </submittedName>
</protein>
<keyword evidence="6 8" id="KW-0472">Membrane</keyword>
<evidence type="ECO:0000256" key="1">
    <source>
        <dbReference type="ARBA" id="ARBA00004141"/>
    </source>
</evidence>
<evidence type="ECO:0000259" key="9">
    <source>
        <dbReference type="Pfam" id="PF07219"/>
    </source>
</evidence>
<organism evidence="10 11">
    <name type="scientific">Aquincola tertiaricarbonis</name>
    <dbReference type="NCBI Taxonomy" id="391953"/>
    <lineage>
        <taxon>Bacteria</taxon>
        <taxon>Pseudomonadati</taxon>
        <taxon>Pseudomonadota</taxon>
        <taxon>Betaproteobacteria</taxon>
        <taxon>Burkholderiales</taxon>
        <taxon>Sphaerotilaceae</taxon>
        <taxon>Aquincola</taxon>
    </lineage>
</organism>
<feature type="region of interest" description="Disordered" evidence="7">
    <location>
        <begin position="144"/>
        <end position="164"/>
    </location>
</feature>
<evidence type="ECO:0000256" key="6">
    <source>
        <dbReference type="ARBA" id="ARBA00023136"/>
    </source>
</evidence>
<evidence type="ECO:0000256" key="4">
    <source>
        <dbReference type="ARBA" id="ARBA00022692"/>
    </source>
</evidence>
<evidence type="ECO:0000313" key="10">
    <source>
        <dbReference type="EMBL" id="URI07968.1"/>
    </source>
</evidence>
<accession>A0ABY4S8C5</accession>
<dbReference type="EMBL" id="CP097635">
    <property type="protein sequence ID" value="URI07968.1"/>
    <property type="molecule type" value="Genomic_DNA"/>
</dbReference>
<keyword evidence="3" id="KW-1003">Cell membrane</keyword>
<sequence>MRSIIWLVLLFVVAVVAASTLGRNDGLVSFYWSGWRLDLSLNLFIVGLLLLCFAVVSGISGVNSLIGLPARAREWRLARRERAAQSALREALAEFLGARYGRSQKAAQRALSIQDSSPDMPPDPELRVLAHLLAASSLHRLQDRSRRDEHLQQALRQPRRPGLPRVADEGAQLLAAEWALDDRDGPRALRLLAELPPGVARRTQALRLRLQAQRQLRQPLEALRSARLLAKHQGFSPVAAQGLLRSLAFEAIDATHDADQLRATWLQLESSDRRDAYVAARAAMRIARFGQPEEARQWLRPFWEQMQDLGADGRDQVARALTQCLPGIGPDWLPRLEAAQLSFVQEPIVTLAVGAALAERQLWGKARRPLEQAAGHNALDGACRRLAWRLLAQLAREEGDEPRALRCEQAAAAVE</sequence>
<name>A0ABY4S8C5_AQUTE</name>
<dbReference type="InterPro" id="IPR005254">
    <property type="entry name" value="Heme_biosyn_assoc_TPR_pro"/>
</dbReference>
<evidence type="ECO:0000256" key="3">
    <source>
        <dbReference type="ARBA" id="ARBA00022475"/>
    </source>
</evidence>
<keyword evidence="11" id="KW-1185">Reference proteome</keyword>
<dbReference type="NCBIfam" id="TIGR00540">
    <property type="entry name" value="TPR_hemY_coli"/>
    <property type="match status" value="1"/>
</dbReference>
<feature type="transmembrane region" description="Helical" evidence="8">
    <location>
        <begin position="42"/>
        <end position="70"/>
    </location>
</feature>